<evidence type="ECO:0000256" key="9">
    <source>
        <dbReference type="ARBA" id="ARBA00023002"/>
    </source>
</evidence>
<keyword evidence="5" id="KW-1003">Cell membrane</keyword>
<dbReference type="GO" id="GO:0005886">
    <property type="term" value="C:plasma membrane"/>
    <property type="evidence" value="ECO:0007669"/>
    <property type="project" value="UniProtKB-SubCell"/>
</dbReference>
<dbReference type="Gene3D" id="3.40.50.80">
    <property type="entry name" value="Nucleotide-binding domain of ferredoxin-NADP reductase (FNR) module"/>
    <property type="match status" value="1"/>
</dbReference>
<dbReference type="GO" id="GO:0052851">
    <property type="term" value="F:ferric-chelate reductase (NADPH) activity"/>
    <property type="evidence" value="ECO:0007669"/>
    <property type="project" value="UniProtKB-EC"/>
</dbReference>
<feature type="transmembrane region" description="Helical" evidence="13">
    <location>
        <begin position="212"/>
        <end position="230"/>
    </location>
</feature>
<evidence type="ECO:0000313" key="16">
    <source>
        <dbReference type="Proteomes" id="UP000799428"/>
    </source>
</evidence>
<dbReference type="InterPro" id="IPR017938">
    <property type="entry name" value="Riboflavin_synthase-like_b-brl"/>
</dbReference>
<feature type="transmembrane region" description="Helical" evidence="13">
    <location>
        <begin position="280"/>
        <end position="299"/>
    </location>
</feature>
<organism evidence="15 16">
    <name type="scientific">Pleomassaria siparia CBS 279.74</name>
    <dbReference type="NCBI Taxonomy" id="1314801"/>
    <lineage>
        <taxon>Eukaryota</taxon>
        <taxon>Fungi</taxon>
        <taxon>Dikarya</taxon>
        <taxon>Ascomycota</taxon>
        <taxon>Pezizomycotina</taxon>
        <taxon>Dothideomycetes</taxon>
        <taxon>Pleosporomycetidae</taxon>
        <taxon>Pleosporales</taxon>
        <taxon>Pleomassariaceae</taxon>
        <taxon>Pleomassaria</taxon>
    </lineage>
</organism>
<proteinExistence type="inferred from homology"/>
<dbReference type="EMBL" id="MU005765">
    <property type="protein sequence ID" value="KAF2712970.1"/>
    <property type="molecule type" value="Genomic_DNA"/>
</dbReference>
<evidence type="ECO:0000256" key="1">
    <source>
        <dbReference type="ARBA" id="ARBA00004651"/>
    </source>
</evidence>
<dbReference type="Pfam" id="PF01794">
    <property type="entry name" value="Ferric_reduct"/>
    <property type="match status" value="1"/>
</dbReference>
<evidence type="ECO:0000256" key="13">
    <source>
        <dbReference type="SAM" id="Phobius"/>
    </source>
</evidence>
<dbReference type="InterPro" id="IPR013130">
    <property type="entry name" value="Fe3_Rdtase_TM_dom"/>
</dbReference>
<dbReference type="SUPFAM" id="SSF63380">
    <property type="entry name" value="Riboflavin synthase domain-like"/>
    <property type="match status" value="1"/>
</dbReference>
<dbReference type="SFLD" id="SFLDG01168">
    <property type="entry name" value="Ferric_reductase_subgroup_(FRE"/>
    <property type="match status" value="1"/>
</dbReference>
<evidence type="ECO:0000256" key="8">
    <source>
        <dbReference type="ARBA" id="ARBA00022989"/>
    </source>
</evidence>
<dbReference type="PANTHER" id="PTHR32361:SF24">
    <property type="entry name" value="REDUCTASE, PUTATIVE (AFU_ORTHOLOGUE AFUA_3G10820)-RELATED"/>
    <property type="match status" value="1"/>
</dbReference>
<dbReference type="SUPFAM" id="SSF52343">
    <property type="entry name" value="Ferredoxin reductase-like, C-terminal NADP-linked domain"/>
    <property type="match status" value="1"/>
</dbReference>
<dbReference type="InterPro" id="IPR017927">
    <property type="entry name" value="FAD-bd_FR_type"/>
</dbReference>
<evidence type="ECO:0000256" key="2">
    <source>
        <dbReference type="ARBA" id="ARBA00006278"/>
    </source>
</evidence>
<dbReference type="PANTHER" id="PTHR32361">
    <property type="entry name" value="FERRIC/CUPRIC REDUCTASE TRANSMEMBRANE COMPONENT"/>
    <property type="match status" value="1"/>
</dbReference>
<dbReference type="Pfam" id="PF08022">
    <property type="entry name" value="FAD_binding_8"/>
    <property type="match status" value="1"/>
</dbReference>
<comment type="subcellular location">
    <subcellularLocation>
        <location evidence="1">Cell membrane</location>
        <topology evidence="1">Multi-pass membrane protein</topology>
    </subcellularLocation>
</comment>
<keyword evidence="7" id="KW-0249">Electron transport</keyword>
<dbReference type="OrthoDB" id="4494341at2759"/>
<name>A0A6G1KJK9_9PLEO</name>
<dbReference type="GO" id="GO:0006826">
    <property type="term" value="P:iron ion transport"/>
    <property type="evidence" value="ECO:0007669"/>
    <property type="project" value="UniProtKB-ARBA"/>
</dbReference>
<dbReference type="Proteomes" id="UP000799428">
    <property type="component" value="Unassembled WGS sequence"/>
</dbReference>
<feature type="transmembrane region" description="Helical" evidence="13">
    <location>
        <begin position="177"/>
        <end position="200"/>
    </location>
</feature>
<keyword evidence="9" id="KW-0560">Oxidoreductase</keyword>
<feature type="transmembrane region" description="Helical" evidence="13">
    <location>
        <begin position="250"/>
        <end position="268"/>
    </location>
</feature>
<dbReference type="CDD" id="cd06186">
    <property type="entry name" value="NOX_Duox_like_FAD_NADP"/>
    <property type="match status" value="1"/>
</dbReference>
<dbReference type="GO" id="GO:0015677">
    <property type="term" value="P:copper ion import"/>
    <property type="evidence" value="ECO:0007669"/>
    <property type="project" value="TreeGrafter"/>
</dbReference>
<keyword evidence="6 13" id="KW-0812">Transmembrane</keyword>
<evidence type="ECO:0000256" key="4">
    <source>
        <dbReference type="ARBA" id="ARBA00022448"/>
    </source>
</evidence>
<evidence type="ECO:0000259" key="14">
    <source>
        <dbReference type="PROSITE" id="PS51384"/>
    </source>
</evidence>
<dbReference type="InterPro" id="IPR013121">
    <property type="entry name" value="Fe_red_NAD-bd_6"/>
</dbReference>
<keyword evidence="11 13" id="KW-0472">Membrane</keyword>
<dbReference type="EC" id="1.16.1.9" evidence="3"/>
<keyword evidence="16" id="KW-1185">Reference proteome</keyword>
<evidence type="ECO:0000256" key="12">
    <source>
        <dbReference type="ARBA" id="ARBA00048483"/>
    </source>
</evidence>
<keyword evidence="8 13" id="KW-1133">Transmembrane helix</keyword>
<dbReference type="InterPro" id="IPR051410">
    <property type="entry name" value="Ferric/Cupric_Reductase"/>
</dbReference>
<dbReference type="Pfam" id="PF08030">
    <property type="entry name" value="NAD_binding_6"/>
    <property type="match status" value="1"/>
</dbReference>
<comment type="catalytic activity">
    <reaction evidence="12">
        <text>2 a Fe(II)-siderophore + NADP(+) + H(+) = 2 a Fe(III)-siderophore + NADPH</text>
        <dbReference type="Rhea" id="RHEA:28795"/>
        <dbReference type="Rhea" id="RHEA-COMP:11342"/>
        <dbReference type="Rhea" id="RHEA-COMP:11344"/>
        <dbReference type="ChEBI" id="CHEBI:15378"/>
        <dbReference type="ChEBI" id="CHEBI:29033"/>
        <dbReference type="ChEBI" id="CHEBI:29034"/>
        <dbReference type="ChEBI" id="CHEBI:57783"/>
        <dbReference type="ChEBI" id="CHEBI:58349"/>
        <dbReference type="EC" id="1.16.1.9"/>
    </reaction>
</comment>
<feature type="transmembrane region" description="Helical" evidence="13">
    <location>
        <begin position="55"/>
        <end position="77"/>
    </location>
</feature>
<gene>
    <name evidence="15" type="ORF">K504DRAFT_368830</name>
</gene>
<comment type="similarity">
    <text evidence="2">Belongs to the ferric reductase (FRE) family.</text>
</comment>
<dbReference type="SFLD" id="SFLDS00052">
    <property type="entry name" value="Ferric_Reductase_Domain"/>
    <property type="match status" value="1"/>
</dbReference>
<protein>
    <recommendedName>
        <fullName evidence="3">ferric-chelate reductase (NADPH)</fullName>
        <ecNumber evidence="3">1.16.1.9</ecNumber>
    </recommendedName>
</protein>
<dbReference type="GO" id="GO:0006879">
    <property type="term" value="P:intracellular iron ion homeostasis"/>
    <property type="evidence" value="ECO:0007669"/>
    <property type="project" value="TreeGrafter"/>
</dbReference>
<accession>A0A6G1KJK9</accession>
<dbReference type="PROSITE" id="PS51384">
    <property type="entry name" value="FAD_FR"/>
    <property type="match status" value="1"/>
</dbReference>
<keyword evidence="10" id="KW-0406">Ion transport</keyword>
<reference evidence="15" key="1">
    <citation type="journal article" date="2020" name="Stud. Mycol.">
        <title>101 Dothideomycetes genomes: a test case for predicting lifestyles and emergence of pathogens.</title>
        <authorList>
            <person name="Haridas S."/>
            <person name="Albert R."/>
            <person name="Binder M."/>
            <person name="Bloem J."/>
            <person name="Labutti K."/>
            <person name="Salamov A."/>
            <person name="Andreopoulos B."/>
            <person name="Baker S."/>
            <person name="Barry K."/>
            <person name="Bills G."/>
            <person name="Bluhm B."/>
            <person name="Cannon C."/>
            <person name="Castanera R."/>
            <person name="Culley D."/>
            <person name="Daum C."/>
            <person name="Ezra D."/>
            <person name="Gonzalez J."/>
            <person name="Henrissat B."/>
            <person name="Kuo A."/>
            <person name="Liang C."/>
            <person name="Lipzen A."/>
            <person name="Lutzoni F."/>
            <person name="Magnuson J."/>
            <person name="Mondo S."/>
            <person name="Nolan M."/>
            <person name="Ohm R."/>
            <person name="Pangilinan J."/>
            <person name="Park H.-J."/>
            <person name="Ramirez L."/>
            <person name="Alfaro M."/>
            <person name="Sun H."/>
            <person name="Tritt A."/>
            <person name="Yoshinaga Y."/>
            <person name="Zwiers L.-H."/>
            <person name="Turgeon B."/>
            <person name="Goodwin S."/>
            <person name="Spatafora J."/>
            <person name="Crous P."/>
            <person name="Grigoriev I."/>
        </authorList>
    </citation>
    <scope>NUCLEOTIDE SEQUENCE</scope>
    <source>
        <strain evidence="15">CBS 279.74</strain>
    </source>
</reference>
<dbReference type="InterPro" id="IPR013112">
    <property type="entry name" value="FAD-bd_8"/>
</dbReference>
<dbReference type="AlphaFoldDB" id="A0A6G1KJK9"/>
<evidence type="ECO:0000256" key="11">
    <source>
        <dbReference type="ARBA" id="ARBA00023136"/>
    </source>
</evidence>
<feature type="transmembrane region" description="Helical" evidence="13">
    <location>
        <begin position="139"/>
        <end position="157"/>
    </location>
</feature>
<evidence type="ECO:0000256" key="5">
    <source>
        <dbReference type="ARBA" id="ARBA00022475"/>
    </source>
</evidence>
<evidence type="ECO:0000256" key="10">
    <source>
        <dbReference type="ARBA" id="ARBA00023065"/>
    </source>
</evidence>
<keyword evidence="4" id="KW-0813">Transport</keyword>
<sequence length="613" mass="68354">MAFAQDIHLRAEAAAAAASAAPAASGAGHGASTAATGHASGPNPADEENVDVTHYLGYIWVAFLAVFIIYQIVFHFVRYVRTVACLTNETQRYFAIPNDLYTWFKKNLLNAPLFRKRHHREFKLSSAINIGTLPSRLQMFLLVGYFGTNVGFTVWSIDWTQPFATVAGEFRNRTGVMAVMNMIPLFLLAGRNNPFIALTGISFDTMNLIHRWFGRIVVLEALCHTIAYMASKVQTKGWAALQESLVGSQFILSGFIGTIAFVFLLIQSPGPIRHAFYDTFLHFHIAGAALAVAGVWVHLKGRPQQLMLYAVVGLWAGERAVRLLRLVMRNVGGGGTKADVEVLPGDALRVTVRMARPWTFRPGQHAYLYMPSVGLWTNHPFSLAWSEEEEDLSVTSMLADEKGLPMNRQDVLESQKTNMSFIIRRRTGFTEKLYKKADLSAAGKFSTTAFVEGPYGGEDLSSYGTVMLWAAGIGITHQVPHVRDIVTKYANGTTATRRLTLVWIIQSPEHLEWIRTWMTQILSLPKRREILKILLFVTRPRSTKEIHSPSSSVQMFPGKPNVQALIDQEMQEGIGAACVTVCGTGGLADELRRSVRNRQPQWNVDFREESFSW</sequence>
<dbReference type="InterPro" id="IPR039261">
    <property type="entry name" value="FNR_nucleotide-bd"/>
</dbReference>
<evidence type="ECO:0000256" key="6">
    <source>
        <dbReference type="ARBA" id="ARBA00022692"/>
    </source>
</evidence>
<evidence type="ECO:0000256" key="3">
    <source>
        <dbReference type="ARBA" id="ARBA00012668"/>
    </source>
</evidence>
<evidence type="ECO:0000313" key="15">
    <source>
        <dbReference type="EMBL" id="KAF2712970.1"/>
    </source>
</evidence>
<feature type="domain" description="FAD-binding FR-type" evidence="14">
    <location>
        <begin position="316"/>
        <end position="461"/>
    </location>
</feature>
<evidence type="ECO:0000256" key="7">
    <source>
        <dbReference type="ARBA" id="ARBA00022982"/>
    </source>
</evidence>